<comment type="caution">
    <text evidence="5">The sequence shown here is derived from an EMBL/GenBank/DDBJ whole genome shotgun (WGS) entry which is preliminary data.</text>
</comment>
<dbReference type="Gene3D" id="3.30.2400.30">
    <property type="match status" value="1"/>
</dbReference>
<dbReference type="GO" id="GO:0140737">
    <property type="term" value="C:encapsulin nanocompartment"/>
    <property type="evidence" value="ECO:0007669"/>
    <property type="project" value="UniProtKB-SubCell"/>
</dbReference>
<dbReference type="InterPro" id="IPR007544">
    <property type="entry name" value="ENCAP"/>
</dbReference>
<reference evidence="5" key="2">
    <citation type="submission" date="2020-09" db="EMBL/GenBank/DDBJ databases">
        <authorList>
            <person name="Sun Q."/>
            <person name="Zhou Y."/>
        </authorList>
    </citation>
    <scope>NUCLEOTIDE SEQUENCE</scope>
    <source>
        <strain evidence="5">CGMCC 1.15179</strain>
    </source>
</reference>
<comment type="similarity">
    <text evidence="2">Belongs to the encapsulin family. Family 1 subfamily.</text>
</comment>
<dbReference type="NCBIfam" id="NF041155">
    <property type="entry name" value="encap_f1"/>
    <property type="match status" value="1"/>
</dbReference>
<evidence type="ECO:0000313" key="5">
    <source>
        <dbReference type="EMBL" id="GGE12131.1"/>
    </source>
</evidence>
<dbReference type="Proteomes" id="UP000625210">
    <property type="component" value="Unassembled WGS sequence"/>
</dbReference>
<organism evidence="5 6">
    <name type="scientific">Marinithermofilum abyssi</name>
    <dbReference type="NCBI Taxonomy" id="1571185"/>
    <lineage>
        <taxon>Bacteria</taxon>
        <taxon>Bacillati</taxon>
        <taxon>Bacillota</taxon>
        <taxon>Bacilli</taxon>
        <taxon>Bacillales</taxon>
        <taxon>Thermoactinomycetaceae</taxon>
        <taxon>Marinithermofilum</taxon>
    </lineage>
</organism>
<accession>A0A8J2VGW6</accession>
<dbReference type="EMBL" id="BMHQ01000003">
    <property type="protein sequence ID" value="GGE12131.1"/>
    <property type="molecule type" value="Genomic_DNA"/>
</dbReference>
<comment type="subcellular location">
    <subcellularLocation>
        <location evidence="1">Encapsulin nanocompartment</location>
    </subcellularLocation>
</comment>
<dbReference type="AlphaFoldDB" id="A0A8J2VGW6"/>
<sequence>MDKTKKYQDAPFSPDDWAELETTVVQTARRQLVGRRFTPLYGPLGAGIQSVPHFIYDAPKPGQLDLTGESSNPTQPSRRVNLNIPILYKDFTVYWRDLDLSDKLNTPIDFSAAADAASYVALKEDDLIFNGEDSLDIPGLMNVKGRHTQIREDWMKAGNAFQDVVEARNKLLSSGHSGPYALVLSPYLYSLLHRVHPETHVFEIEHVRELVTDGVYQSPVIKGHAGVLVETGEQNLDLAVAEDFDTAYLDSEDMNHHFRVYEALVPRIKRPTAVCTLEDPQ</sequence>
<keyword evidence="3" id="KW-1284">Encapsulin nanocompartment</keyword>
<keyword evidence="6" id="KW-1185">Reference proteome</keyword>
<evidence type="ECO:0000256" key="1">
    <source>
        <dbReference type="ARBA" id="ARBA00033738"/>
    </source>
</evidence>
<dbReference type="InterPro" id="IPR051429">
    <property type="entry name" value="Encapsulin_nc"/>
</dbReference>
<protein>
    <recommendedName>
        <fullName evidence="4">Type 1 encapsulin shell protein</fullName>
    </recommendedName>
</protein>
<dbReference type="PANTHER" id="PTHR37165">
    <property type="entry name" value="PEPTIDASE U56 FAMILY"/>
    <property type="match status" value="1"/>
</dbReference>
<evidence type="ECO:0000313" key="6">
    <source>
        <dbReference type="Proteomes" id="UP000625210"/>
    </source>
</evidence>
<reference evidence="5" key="1">
    <citation type="journal article" date="2014" name="Int. J. Syst. Evol. Microbiol.">
        <title>Complete genome sequence of Corynebacterium casei LMG S-19264T (=DSM 44701T), isolated from a smear-ripened cheese.</title>
        <authorList>
            <consortium name="US DOE Joint Genome Institute (JGI-PGF)"/>
            <person name="Walter F."/>
            <person name="Albersmeier A."/>
            <person name="Kalinowski J."/>
            <person name="Ruckert C."/>
        </authorList>
    </citation>
    <scope>NUCLEOTIDE SEQUENCE</scope>
    <source>
        <strain evidence="5">CGMCC 1.15179</strain>
    </source>
</reference>
<dbReference type="Pfam" id="PF04454">
    <property type="entry name" value="Linocin_M18"/>
    <property type="match status" value="1"/>
</dbReference>
<evidence type="ECO:0000256" key="3">
    <source>
        <dbReference type="ARBA" id="ARBA00033787"/>
    </source>
</evidence>
<dbReference type="Gene3D" id="3.30.2320.10">
    <property type="entry name" value="hypothetical protein PF0899 domain"/>
    <property type="match status" value="1"/>
</dbReference>
<dbReference type="PANTHER" id="PTHR37165:SF1">
    <property type="entry name" value="TYPE 1 ENCAPSULIN SHELL PROTEIN"/>
    <property type="match status" value="1"/>
</dbReference>
<evidence type="ECO:0000256" key="2">
    <source>
        <dbReference type="ARBA" id="ARBA00033743"/>
    </source>
</evidence>
<dbReference type="RefSeq" id="WP_188646979.1">
    <property type="nucleotide sequence ID" value="NZ_BMHQ01000003.1"/>
</dbReference>
<evidence type="ECO:0000256" key="4">
    <source>
        <dbReference type="ARBA" id="ARBA00050023"/>
    </source>
</evidence>
<proteinExistence type="inferred from homology"/>
<name>A0A8J2VGW6_9BACL</name>
<gene>
    <name evidence="5" type="ORF">GCM10011571_11890</name>
</gene>